<protein>
    <submittedName>
        <fullName evidence="1">Uncharacterized protein</fullName>
    </submittedName>
</protein>
<sequence>MSIINRSQGSIFSIAGKALSSPNSILKAKSPLTQNKQQTDYKLDVDIKGDTVKDKLLSWKYAEYKKRFMAELGNQTPDEKNNILLKSLQDTNGNVGYVKWFKNLMTPFKNAYHKKIIFIQSSRS</sequence>
<dbReference type="AlphaFoldDB" id="A0A840UI84"/>
<comment type="caution">
    <text evidence="1">The sequence shown here is derived from an EMBL/GenBank/DDBJ whole genome shotgun (WGS) entry which is preliminary data.</text>
</comment>
<evidence type="ECO:0000313" key="2">
    <source>
        <dbReference type="Proteomes" id="UP000559117"/>
    </source>
</evidence>
<dbReference type="EMBL" id="JACHFH010000050">
    <property type="protein sequence ID" value="MBB5337451.1"/>
    <property type="molecule type" value="Genomic_DNA"/>
</dbReference>
<organism evidence="1 2">
    <name type="scientific">Pectinatus brassicae</name>
    <dbReference type="NCBI Taxonomy" id="862415"/>
    <lineage>
        <taxon>Bacteria</taxon>
        <taxon>Bacillati</taxon>
        <taxon>Bacillota</taxon>
        <taxon>Negativicutes</taxon>
        <taxon>Selenomonadales</taxon>
        <taxon>Selenomonadaceae</taxon>
        <taxon>Pectinatus</taxon>
    </lineage>
</organism>
<dbReference type="Proteomes" id="UP000559117">
    <property type="component" value="Unassembled WGS sequence"/>
</dbReference>
<proteinExistence type="predicted"/>
<accession>A0A840UI84</accession>
<dbReference type="RefSeq" id="WP_183863264.1">
    <property type="nucleotide sequence ID" value="NZ_JACHFH010000050.1"/>
</dbReference>
<reference evidence="1 2" key="1">
    <citation type="submission" date="2020-08" db="EMBL/GenBank/DDBJ databases">
        <title>Genomic Encyclopedia of Type Strains, Phase IV (KMG-IV): sequencing the most valuable type-strain genomes for metagenomic binning, comparative biology and taxonomic classification.</title>
        <authorList>
            <person name="Goeker M."/>
        </authorList>
    </citation>
    <scope>NUCLEOTIDE SEQUENCE [LARGE SCALE GENOMIC DNA]</scope>
    <source>
        <strain evidence="1 2">DSM 24661</strain>
    </source>
</reference>
<name>A0A840UI84_9FIRM</name>
<gene>
    <name evidence="1" type="ORF">HNR32_002613</name>
</gene>
<evidence type="ECO:0000313" key="1">
    <source>
        <dbReference type="EMBL" id="MBB5337451.1"/>
    </source>
</evidence>
<keyword evidence="2" id="KW-1185">Reference proteome</keyword>